<dbReference type="EMBL" id="CP026114">
    <property type="protein sequence ID" value="AUT66284.1"/>
    <property type="molecule type" value="Genomic_DNA"/>
</dbReference>
<dbReference type="Proteomes" id="UP000243502">
    <property type="component" value="Chromosome 4"/>
</dbReference>
<evidence type="ECO:0000259" key="1">
    <source>
        <dbReference type="Pfam" id="PF18626"/>
    </source>
</evidence>
<evidence type="ECO:0000313" key="3">
    <source>
        <dbReference type="Proteomes" id="UP000243502"/>
    </source>
</evidence>
<dbReference type="AlphaFoldDB" id="A0A2I8F5E0"/>
<evidence type="ECO:0000313" key="2">
    <source>
        <dbReference type="EMBL" id="AUT66284.1"/>
    </source>
</evidence>
<organism evidence="2 3">
    <name type="scientific">Paraburkholderia terrae</name>
    <dbReference type="NCBI Taxonomy" id="311230"/>
    <lineage>
        <taxon>Bacteria</taxon>
        <taxon>Pseudomonadati</taxon>
        <taxon>Pseudomonadota</taxon>
        <taxon>Betaproteobacteria</taxon>
        <taxon>Burkholderiales</taxon>
        <taxon>Burkholderiaceae</taxon>
        <taxon>Paraburkholderia</taxon>
    </lineage>
</organism>
<name>A0A2I8F5E0_9BURK</name>
<gene>
    <name evidence="2" type="ORF">C2L65_41815</name>
</gene>
<sequence>MQRQGDPAEPHELTVELETGDRATLDGADRRTPLYRQILILLQQVQHPVWLRLDGEGVIRSIRVPFVGKVLHLADNVDSVLVLLEGSILPYRLPRNSGHFDDWYGGLRRATETANRVIVAHDDGRIIDVQFPKSSHAPPADPPRLVPAWWTLMLRATSILRPPFFGCISSQQAAQMFGALTSLSCDPTAPSPTCIPFLLPKNLCNARCHAMCLVMKAKGYHPRVIWIRQSDHTFITARTLNDPSCMVTFPYHTAPVVCVRDPYVWMWQDMVFDPAFTSRPTPVSVWMAIFSRASPGVSKWEIVYTGQDDYYMQFPASGVSPGTESQFQFDLNIGQAELLKQTADSGPPPFNCP</sequence>
<reference evidence="2 3" key="1">
    <citation type="submission" date="2018-01" db="EMBL/GenBank/DDBJ databases">
        <title>Species boundaries and ecological features among Paraburkholderia terrae DSMZ17804T, P. hospita DSMZ17164T and P. caribensis DSMZ13236T.</title>
        <authorList>
            <person name="Pratama A.A."/>
        </authorList>
    </citation>
    <scope>NUCLEOTIDE SEQUENCE [LARGE SCALE GENOMIC DNA]</scope>
    <source>
        <strain evidence="2 3">DSM 17804</strain>
    </source>
</reference>
<dbReference type="Pfam" id="PF18626">
    <property type="entry name" value="Gln_deamidase_2"/>
    <property type="match status" value="1"/>
</dbReference>
<proteinExistence type="predicted"/>
<dbReference type="KEGG" id="pter:C2L65_41815"/>
<accession>A0A2I8F5E0</accession>
<dbReference type="InterPro" id="IPR041325">
    <property type="entry name" value="Gln_deamidase_2"/>
</dbReference>
<protein>
    <recommendedName>
        <fullName evidence="1">Protein glutaminase domain-containing protein</fullName>
    </recommendedName>
</protein>
<feature type="domain" description="Protein glutaminase" evidence="1">
    <location>
        <begin position="174"/>
        <end position="288"/>
    </location>
</feature>
<dbReference type="Gene3D" id="3.10.620.30">
    <property type="match status" value="1"/>
</dbReference>